<proteinExistence type="predicted"/>
<dbReference type="InterPro" id="IPR013783">
    <property type="entry name" value="Ig-like_fold"/>
</dbReference>
<sequence>MLQLIGCGDGTEKSESIPQPSKSNTYTLSGGVAKGALINATIKIFLLDEGGNISDPTPVLITQTDELGQFVSQIPVSDKPRLIQSFGGSYIDEADQEPDVALKRRINFESEQGLSSIIFPNQTSVALTIASTAIIKKTKAESTSNNFFSTLALNQQNAVRAFGFDVINVVPADTLSPAATASTSQLQYALVLGGLANLVNRIALELGFAEPNFDTILAIIDDLSDGIIDGQYQGVPLSYTNKYGVQQTLPQDIDFNEQISRFKNNNTDNFSTTPTFEVNEEVLKEPQITNIAPEISVSSSVSLTGQQSLNITASITDPDGSITDFSWQQTAGPTLALTGTNSLTLGITAPDVVLDSQATLTLSATDNLGAVSVKQITVEIIARNRAPEIALTTSIKANEQELVSIDATITDSDGTITDITWTQTSGPSVNLNGSSTSSIRFTAPIVLIQTDIVLKVQATDDEGESTTATTTITIVPINSPPAVFAGNSQVIFSEKSATLIGQASDEDGTIVSINWQQISGPSALISNATSLETLITAPKVTLISDLLFSLTATDNEGASSTAQVSVIVKPLIPPVVFAGEDQIVESNTSVSLTGLATDSDGIIASYQWVQLSGPTVNLSNTSTANTTFLAPTVTTKQLLVFSLTATDDSGASGSDSIQITVEPPNQIPTINAGTDQTIHSALMVTLSGTASDTDGSIASYAWSQTAGPAVTLSTPNAAVTNFTAPTVSSDTILTFTLTVTDDDGATASDSVQVTVQPPNIAPVITLNSSQSVERNQSISITASASDSDGTIKSYAWQQTSGQTVSVSGKTTSTISFIAPNISTDTTLTFSLTVTDDDNASSSANTSVLVFVPNTPPTVNAGADQTLHTGRTVTLSGSASDDGSIASYLWTLVSGNLSVTLANPNSAITTFYAAGVEVDETLIFRLTVTDNSGLTGSDTVSITIQPPNNNPSVNAGADTTAISNQTITLNGTASDSDGTIASYTWTKIVNGSPEALSNANNANLTITTPDPSNGETLTYKLTVTDDDGATAEDSIDVVVYSPRFNWSFATAAAINSSPAIDSSGNVIFGSDDNKLYALDSSGNKLWEFATANKITASPLIDDTDNIYIGSQDKKFYKIDNTGTQLWQQTTANPILVEAALLASDNLLFVSDSTINVVDSSGSAVWNFTHPSTNSYSAAISSSSDNVLIISSDKYLYEFSYSNGSSGPQDSELTPAITNSSPIADNTYVYFGASDSNVHTYGYNEGFYSYWQSPFTTTAAVYSPAILSTNSDVYIGSTDNIFYAIDSSGSELWRFTTNGAIYGSALLLNDGSTNNLVIFGSSDGYLYALNAADGVLVWKFKSGGAIKSSPNFKGNNIYVTSTDGKIYCITISGYTLATSSWPMFRRDPKHQAKLSSQALGG</sequence>
<dbReference type="eggNOG" id="COG3325">
    <property type="taxonomic scope" value="Bacteria"/>
</dbReference>
<protein>
    <submittedName>
        <fullName evidence="3">Cell surface protein</fullName>
    </submittedName>
</protein>
<dbReference type="STRING" id="87626.PTD2_03241"/>
<name>A4C4R9_9GAMM</name>
<keyword evidence="4" id="KW-1185">Reference proteome</keyword>
<dbReference type="InterPro" id="IPR011047">
    <property type="entry name" value="Quinoprotein_ADH-like_sf"/>
</dbReference>
<dbReference type="SMART" id="SM00089">
    <property type="entry name" value="PKD"/>
    <property type="match status" value="8"/>
</dbReference>
<dbReference type="InterPro" id="IPR029865">
    <property type="entry name" value="KIAA0319-like"/>
</dbReference>
<dbReference type="SUPFAM" id="SSF49299">
    <property type="entry name" value="PKD domain"/>
    <property type="match status" value="3"/>
</dbReference>
<dbReference type="InterPro" id="IPR002372">
    <property type="entry name" value="PQQ_rpt_dom"/>
</dbReference>
<dbReference type="Gene3D" id="2.60.40.3010">
    <property type="match status" value="3"/>
</dbReference>
<dbReference type="InterPro" id="IPR035986">
    <property type="entry name" value="PKD_dom_sf"/>
</dbReference>
<dbReference type="HOGENOM" id="CLU_254406_0_0_6"/>
<dbReference type="InterPro" id="IPR018391">
    <property type="entry name" value="PQQ_b-propeller_rpt"/>
</dbReference>
<dbReference type="CDD" id="cd00146">
    <property type="entry name" value="PKD"/>
    <property type="match status" value="3"/>
</dbReference>
<evidence type="ECO:0000313" key="3">
    <source>
        <dbReference type="EMBL" id="EAR30551.1"/>
    </source>
</evidence>
<feature type="domain" description="PKD/Chitinase" evidence="2">
    <location>
        <begin position="673"/>
        <end position="758"/>
    </location>
</feature>
<feature type="domain" description="PKD/Chitinase" evidence="2">
    <location>
        <begin position="951"/>
        <end position="1041"/>
    </location>
</feature>
<feature type="domain" description="PKD/Chitinase" evidence="2">
    <location>
        <begin position="392"/>
        <end position="477"/>
    </location>
</feature>
<evidence type="ECO:0000259" key="2">
    <source>
        <dbReference type="SMART" id="SM00089"/>
    </source>
</evidence>
<accession>A4C4R9</accession>
<dbReference type="Proteomes" id="UP000006201">
    <property type="component" value="Unassembled WGS sequence"/>
</dbReference>
<feature type="region of interest" description="Disordered" evidence="1">
    <location>
        <begin position="1"/>
        <end position="23"/>
    </location>
</feature>
<dbReference type="GO" id="GO:0016020">
    <property type="term" value="C:membrane"/>
    <property type="evidence" value="ECO:0007669"/>
    <property type="project" value="TreeGrafter"/>
</dbReference>
<dbReference type="InterPro" id="IPR022409">
    <property type="entry name" value="PKD/Chitinase_dom"/>
</dbReference>
<gene>
    <name evidence="3" type="ORF">PTD2_03241</name>
</gene>
<feature type="domain" description="PKD/Chitinase" evidence="2">
    <location>
        <begin position="481"/>
        <end position="571"/>
    </location>
</feature>
<feature type="domain" description="PKD/Chitinase" evidence="2">
    <location>
        <begin position="294"/>
        <end position="383"/>
    </location>
</feature>
<organism evidence="3 4">
    <name type="scientific">Pseudoalteromonas tunicata D2</name>
    <dbReference type="NCBI Taxonomy" id="87626"/>
    <lineage>
        <taxon>Bacteria</taxon>
        <taxon>Pseudomonadati</taxon>
        <taxon>Pseudomonadota</taxon>
        <taxon>Gammaproteobacteria</taxon>
        <taxon>Alteromonadales</taxon>
        <taxon>Pseudoalteromonadaceae</taxon>
        <taxon>Pseudoalteromonas</taxon>
    </lineage>
</organism>
<dbReference type="SUPFAM" id="SSF50998">
    <property type="entry name" value="Quinoprotein alcohol dehydrogenase-like"/>
    <property type="match status" value="1"/>
</dbReference>
<dbReference type="Gene3D" id="2.60.40.10">
    <property type="entry name" value="Immunoglobulins"/>
    <property type="match status" value="5"/>
</dbReference>
<dbReference type="PANTHER" id="PTHR46182:SF2">
    <property type="entry name" value="FI19480P1"/>
    <property type="match status" value="1"/>
</dbReference>
<dbReference type="GO" id="GO:0031410">
    <property type="term" value="C:cytoplasmic vesicle"/>
    <property type="evidence" value="ECO:0007669"/>
    <property type="project" value="TreeGrafter"/>
</dbReference>
<evidence type="ECO:0000313" key="4">
    <source>
        <dbReference type="Proteomes" id="UP000006201"/>
    </source>
</evidence>
<reference evidence="3 4" key="1">
    <citation type="submission" date="2006-02" db="EMBL/GenBank/DDBJ databases">
        <authorList>
            <person name="Moran M.A."/>
            <person name="Kjelleberg S."/>
            <person name="Egan S."/>
            <person name="Saunders N."/>
            <person name="Thomas T."/>
            <person name="Ferriera S."/>
            <person name="Johnson J."/>
            <person name="Kravitz S."/>
            <person name="Halpern A."/>
            <person name="Remington K."/>
            <person name="Beeson K."/>
            <person name="Tran B."/>
            <person name="Rogers Y.-H."/>
            <person name="Friedman R."/>
            <person name="Venter J.C."/>
        </authorList>
    </citation>
    <scope>NUCLEOTIDE SEQUENCE [LARGE SCALE GENOMIC DNA]</scope>
    <source>
        <strain evidence="3 4">D2</strain>
    </source>
</reference>
<dbReference type="Pfam" id="PF22352">
    <property type="entry name" value="K319L-like_PKD"/>
    <property type="match status" value="7"/>
</dbReference>
<dbReference type="EMBL" id="AAOH01000001">
    <property type="protein sequence ID" value="EAR30551.1"/>
    <property type="molecule type" value="Genomic_DNA"/>
</dbReference>
<dbReference type="Gene3D" id="2.40.10.480">
    <property type="match status" value="1"/>
</dbReference>
<comment type="caution">
    <text evidence="3">The sequence shown here is derived from an EMBL/GenBank/DDBJ whole genome shotgun (WGS) entry which is preliminary data.</text>
</comment>
<dbReference type="eggNOG" id="COG1520">
    <property type="taxonomic scope" value="Bacteria"/>
</dbReference>
<dbReference type="InterPro" id="IPR015943">
    <property type="entry name" value="WD40/YVTN_repeat-like_dom_sf"/>
</dbReference>
<dbReference type="PANTHER" id="PTHR46182">
    <property type="entry name" value="FI19480P1"/>
    <property type="match status" value="1"/>
</dbReference>
<feature type="domain" description="PKD/Chitinase" evidence="2">
    <location>
        <begin position="761"/>
        <end position="852"/>
    </location>
</feature>
<dbReference type="Pfam" id="PF13360">
    <property type="entry name" value="PQQ_2"/>
    <property type="match status" value="2"/>
</dbReference>
<feature type="domain" description="PKD/Chitinase" evidence="2">
    <location>
        <begin position="574"/>
        <end position="664"/>
    </location>
</feature>
<dbReference type="eggNOG" id="COG5184">
    <property type="taxonomic scope" value="Bacteria"/>
</dbReference>
<evidence type="ECO:0000256" key="1">
    <source>
        <dbReference type="SAM" id="MobiDB-lite"/>
    </source>
</evidence>
<dbReference type="Gene3D" id="2.130.10.10">
    <property type="entry name" value="YVTN repeat-like/Quinoprotein amine dehydrogenase"/>
    <property type="match status" value="2"/>
</dbReference>
<dbReference type="SMART" id="SM00564">
    <property type="entry name" value="PQQ"/>
    <property type="match status" value="6"/>
</dbReference>
<feature type="domain" description="PKD/Chitinase" evidence="2">
    <location>
        <begin position="857"/>
        <end position="946"/>
    </location>
</feature>